<reference evidence="1" key="1">
    <citation type="submission" date="2022-04" db="EMBL/GenBank/DDBJ databases">
        <title>Genome of the entomopathogenic fungus Entomophthora muscae.</title>
        <authorList>
            <person name="Elya C."/>
            <person name="Lovett B.R."/>
            <person name="Lee E."/>
            <person name="Macias A.M."/>
            <person name="Hajek A.E."/>
            <person name="De Bivort B.L."/>
            <person name="Kasson M.T."/>
            <person name="De Fine Licht H.H."/>
            <person name="Stajich J.E."/>
        </authorList>
    </citation>
    <scope>NUCLEOTIDE SEQUENCE</scope>
    <source>
        <strain evidence="1">Berkeley</strain>
    </source>
</reference>
<accession>A0ACC2RRM5</accession>
<evidence type="ECO:0000313" key="1">
    <source>
        <dbReference type="EMBL" id="KAJ9052743.1"/>
    </source>
</evidence>
<sequence length="92" mass="10245">MLDDLLIKVNDLLSTKKTGCVQEQSLCNLKDLTHTVDEHFVLAFKAKTSPPSLATPPTMEETLSQLDCLLLWCCPALKKLEGQQKTPAPPFY</sequence>
<proteinExistence type="predicted"/>
<protein>
    <submittedName>
        <fullName evidence="1">Uncharacterized protein</fullName>
    </submittedName>
</protein>
<evidence type="ECO:0000313" key="2">
    <source>
        <dbReference type="Proteomes" id="UP001165960"/>
    </source>
</evidence>
<gene>
    <name evidence="1" type="ORF">DSO57_1031222</name>
</gene>
<name>A0ACC2RRM5_9FUNG</name>
<comment type="caution">
    <text evidence="1">The sequence shown here is derived from an EMBL/GenBank/DDBJ whole genome shotgun (WGS) entry which is preliminary data.</text>
</comment>
<organism evidence="1 2">
    <name type="scientific">Entomophthora muscae</name>
    <dbReference type="NCBI Taxonomy" id="34485"/>
    <lineage>
        <taxon>Eukaryota</taxon>
        <taxon>Fungi</taxon>
        <taxon>Fungi incertae sedis</taxon>
        <taxon>Zoopagomycota</taxon>
        <taxon>Entomophthoromycotina</taxon>
        <taxon>Entomophthoromycetes</taxon>
        <taxon>Entomophthorales</taxon>
        <taxon>Entomophthoraceae</taxon>
        <taxon>Entomophthora</taxon>
    </lineage>
</organism>
<dbReference type="Proteomes" id="UP001165960">
    <property type="component" value="Unassembled WGS sequence"/>
</dbReference>
<keyword evidence="2" id="KW-1185">Reference proteome</keyword>
<dbReference type="EMBL" id="QTSX02006612">
    <property type="protein sequence ID" value="KAJ9052743.1"/>
    <property type="molecule type" value="Genomic_DNA"/>
</dbReference>